<dbReference type="RefSeq" id="WP_165047279.1">
    <property type="nucleotide sequence ID" value="NZ_JAALFE010000003.1"/>
</dbReference>
<dbReference type="PANTHER" id="PTHR34040">
    <property type="entry name" value="FLAGELLAR BIOSYNTHETIC PROTEIN FLIQ"/>
    <property type="match status" value="1"/>
</dbReference>
<accession>A0A6M1TXR7</accession>
<dbReference type="GO" id="GO:0009306">
    <property type="term" value="P:protein secretion"/>
    <property type="evidence" value="ECO:0007669"/>
    <property type="project" value="InterPro"/>
</dbReference>
<dbReference type="PIRSF" id="PIRSF004669">
    <property type="entry name" value="FliQ"/>
    <property type="match status" value="1"/>
</dbReference>
<evidence type="ECO:0000256" key="9">
    <source>
        <dbReference type="RuleBase" id="RU364090"/>
    </source>
</evidence>
<evidence type="ECO:0000256" key="8">
    <source>
        <dbReference type="ARBA" id="ARBA00023143"/>
    </source>
</evidence>
<organism evidence="10 11">
    <name type="scientific">Paragemmobacter kunshanensis</name>
    <dbReference type="NCBI Taxonomy" id="2583234"/>
    <lineage>
        <taxon>Bacteria</taxon>
        <taxon>Pseudomonadati</taxon>
        <taxon>Pseudomonadota</taxon>
        <taxon>Alphaproteobacteria</taxon>
        <taxon>Rhodobacterales</taxon>
        <taxon>Paracoccaceae</taxon>
        <taxon>Paragemmobacter</taxon>
    </lineage>
</organism>
<keyword evidence="10" id="KW-0969">Cilium</keyword>
<dbReference type="PRINTS" id="PR00952">
    <property type="entry name" value="TYPE3IMQPROT"/>
</dbReference>
<comment type="similarity">
    <text evidence="2 9">Belongs to the FliQ/MopD/SpaQ family.</text>
</comment>
<proteinExistence type="inferred from homology"/>
<dbReference type="AlphaFoldDB" id="A0A6M1TXR7"/>
<reference evidence="10 11" key="1">
    <citation type="submission" date="2020-02" db="EMBL/GenBank/DDBJ databases">
        <title>Rhodobacter translucens sp. nov., a novel bacterium isolated from activated sludge.</title>
        <authorList>
            <person name="Liu J."/>
        </authorList>
    </citation>
    <scope>NUCLEOTIDE SEQUENCE [LARGE SCALE GENOMIC DNA]</scope>
    <source>
        <strain evidence="10 11">HX-7-19</strain>
    </source>
</reference>
<comment type="function">
    <text evidence="9">Role in flagellar biosynthesis.</text>
</comment>
<protein>
    <recommendedName>
        <fullName evidence="3 9">Flagellar biosynthetic protein FliQ</fullName>
    </recommendedName>
</protein>
<keyword evidence="8 9" id="KW-0975">Bacterial flagellum</keyword>
<dbReference type="Pfam" id="PF01313">
    <property type="entry name" value="Bac_export_3"/>
    <property type="match status" value="1"/>
</dbReference>
<evidence type="ECO:0000256" key="3">
    <source>
        <dbReference type="ARBA" id="ARBA00021718"/>
    </source>
</evidence>
<feature type="transmembrane region" description="Helical" evidence="9">
    <location>
        <begin position="12"/>
        <end position="35"/>
    </location>
</feature>
<dbReference type="EMBL" id="JAALFE010000003">
    <property type="protein sequence ID" value="NGQ90044.1"/>
    <property type="molecule type" value="Genomic_DNA"/>
</dbReference>
<dbReference type="NCBIfam" id="TIGR01402">
    <property type="entry name" value="fliQ"/>
    <property type="match status" value="1"/>
</dbReference>
<dbReference type="GO" id="GO:0009425">
    <property type="term" value="C:bacterial-type flagellum basal body"/>
    <property type="evidence" value="ECO:0007669"/>
    <property type="project" value="UniProtKB-SubCell"/>
</dbReference>
<keyword evidence="10" id="KW-0282">Flagellum</keyword>
<evidence type="ECO:0000256" key="5">
    <source>
        <dbReference type="ARBA" id="ARBA00022692"/>
    </source>
</evidence>
<dbReference type="Proteomes" id="UP000474758">
    <property type="component" value="Unassembled WGS sequence"/>
</dbReference>
<name>A0A6M1TXR7_9RHOB</name>
<keyword evidence="5 9" id="KW-0812">Transmembrane</keyword>
<evidence type="ECO:0000256" key="6">
    <source>
        <dbReference type="ARBA" id="ARBA00022989"/>
    </source>
</evidence>
<keyword evidence="7 9" id="KW-0472">Membrane</keyword>
<sequence>MEFDANISHLQMAYWHILMVAGPVLVVALVTGLVIGIVQAATSINEQTLSFVPKLAISMLTMALASGFMLTVMTDYFQTIFEAIRAIR</sequence>
<evidence type="ECO:0000256" key="1">
    <source>
        <dbReference type="ARBA" id="ARBA00004651"/>
    </source>
</evidence>
<keyword evidence="10" id="KW-0966">Cell projection</keyword>
<dbReference type="PANTHER" id="PTHR34040:SF2">
    <property type="entry name" value="FLAGELLAR BIOSYNTHETIC PROTEIN FLIQ"/>
    <property type="match status" value="1"/>
</dbReference>
<gene>
    <name evidence="9 10" type="primary">fliQ</name>
    <name evidence="10" type="ORF">G5V65_03990</name>
</gene>
<evidence type="ECO:0000313" key="10">
    <source>
        <dbReference type="EMBL" id="NGQ90044.1"/>
    </source>
</evidence>
<evidence type="ECO:0000256" key="2">
    <source>
        <dbReference type="ARBA" id="ARBA00006156"/>
    </source>
</evidence>
<feature type="transmembrane region" description="Helical" evidence="9">
    <location>
        <begin position="55"/>
        <end position="77"/>
    </location>
</feature>
<evidence type="ECO:0000256" key="4">
    <source>
        <dbReference type="ARBA" id="ARBA00022475"/>
    </source>
</evidence>
<keyword evidence="11" id="KW-1185">Reference proteome</keyword>
<dbReference type="GO" id="GO:0005886">
    <property type="term" value="C:plasma membrane"/>
    <property type="evidence" value="ECO:0007669"/>
    <property type="project" value="UniProtKB-SubCell"/>
</dbReference>
<comment type="caution">
    <text evidence="10">The sequence shown here is derived from an EMBL/GenBank/DDBJ whole genome shotgun (WGS) entry which is preliminary data.</text>
</comment>
<evidence type="ECO:0000256" key="7">
    <source>
        <dbReference type="ARBA" id="ARBA00023136"/>
    </source>
</evidence>
<keyword evidence="6 9" id="KW-1133">Transmembrane helix</keyword>
<dbReference type="InterPro" id="IPR006305">
    <property type="entry name" value="FliQ"/>
</dbReference>
<evidence type="ECO:0000313" key="11">
    <source>
        <dbReference type="Proteomes" id="UP000474758"/>
    </source>
</evidence>
<dbReference type="InterPro" id="IPR002191">
    <property type="entry name" value="Bac_export_3"/>
</dbReference>
<comment type="subcellular location">
    <subcellularLocation>
        <location evidence="1 9">Cell membrane</location>
        <topology evidence="1">Multi-pass membrane protein</topology>
    </subcellularLocation>
    <subcellularLocation>
        <location evidence="9">Bacterial flagellum basal body</location>
    </subcellularLocation>
</comment>
<keyword evidence="4 9" id="KW-1003">Cell membrane</keyword>
<dbReference type="GO" id="GO:0044780">
    <property type="term" value="P:bacterial-type flagellum assembly"/>
    <property type="evidence" value="ECO:0007669"/>
    <property type="project" value="InterPro"/>
</dbReference>